<protein>
    <submittedName>
        <fullName evidence="5">Spore germination protein YaaH</fullName>
    </submittedName>
</protein>
<dbReference type="PANTHER" id="PTHR46066:SF2">
    <property type="entry name" value="CHITINASE DOMAIN-CONTAINING PROTEIN 1"/>
    <property type="match status" value="1"/>
</dbReference>
<dbReference type="InterPro" id="IPR001223">
    <property type="entry name" value="Glyco_hydro18_cat"/>
</dbReference>
<evidence type="ECO:0000259" key="4">
    <source>
        <dbReference type="PROSITE" id="PS51910"/>
    </source>
</evidence>
<dbReference type="RefSeq" id="WP_310268481.1">
    <property type="nucleotide sequence ID" value="NZ_JAVDXW010000001.1"/>
</dbReference>
<dbReference type="AlphaFoldDB" id="A0AAE3ZA78"/>
<dbReference type="CDD" id="cd02874">
    <property type="entry name" value="GH18_CFLE_spore_hydrolase"/>
    <property type="match status" value="1"/>
</dbReference>
<dbReference type="PROSITE" id="PS51910">
    <property type="entry name" value="GH18_2"/>
    <property type="match status" value="1"/>
</dbReference>
<keyword evidence="3" id="KW-1133">Transmembrane helix</keyword>
<dbReference type="Gene3D" id="3.20.20.80">
    <property type="entry name" value="Glycosidases"/>
    <property type="match status" value="1"/>
</dbReference>
<comment type="caution">
    <text evidence="5">The sequence shown here is derived from an EMBL/GenBank/DDBJ whole genome shotgun (WGS) entry which is preliminary data.</text>
</comment>
<name>A0AAE3ZA78_9ACTN</name>
<feature type="transmembrane region" description="Helical" evidence="3">
    <location>
        <begin position="20"/>
        <end position="38"/>
    </location>
</feature>
<keyword evidence="6" id="KW-1185">Reference proteome</keyword>
<keyword evidence="2" id="KW-0326">Glycosidase</keyword>
<dbReference type="PANTHER" id="PTHR46066">
    <property type="entry name" value="CHITINASE DOMAIN-CONTAINING PROTEIN 1 FAMILY MEMBER"/>
    <property type="match status" value="1"/>
</dbReference>
<dbReference type="EMBL" id="JAVDXW010000001">
    <property type="protein sequence ID" value="MDR7300170.1"/>
    <property type="molecule type" value="Genomic_DNA"/>
</dbReference>
<dbReference type="InterPro" id="IPR011583">
    <property type="entry name" value="Chitinase_II/V-like_cat"/>
</dbReference>
<proteinExistence type="predicted"/>
<accession>A0AAE3ZA78</accession>
<dbReference type="InterPro" id="IPR017853">
    <property type="entry name" value="GH"/>
</dbReference>
<evidence type="ECO:0000313" key="5">
    <source>
        <dbReference type="EMBL" id="MDR7300170.1"/>
    </source>
</evidence>
<dbReference type="InterPro" id="IPR029070">
    <property type="entry name" value="Chitinase_insertion_sf"/>
</dbReference>
<dbReference type="Proteomes" id="UP001180845">
    <property type="component" value="Unassembled WGS sequence"/>
</dbReference>
<evidence type="ECO:0000313" key="6">
    <source>
        <dbReference type="Proteomes" id="UP001180845"/>
    </source>
</evidence>
<dbReference type="SMART" id="SM00636">
    <property type="entry name" value="Glyco_18"/>
    <property type="match status" value="1"/>
</dbReference>
<dbReference type="GO" id="GO:0016798">
    <property type="term" value="F:hydrolase activity, acting on glycosyl bonds"/>
    <property type="evidence" value="ECO:0007669"/>
    <property type="project" value="UniProtKB-KW"/>
</dbReference>
<dbReference type="Pfam" id="PF00704">
    <property type="entry name" value="Glyco_hydro_18"/>
    <property type="match status" value="1"/>
</dbReference>
<keyword evidence="3" id="KW-0472">Membrane</keyword>
<dbReference type="SUPFAM" id="SSF51445">
    <property type="entry name" value="(Trans)glycosidases"/>
    <property type="match status" value="1"/>
</dbReference>
<keyword evidence="1" id="KW-0378">Hydrolase</keyword>
<dbReference type="GO" id="GO:0008061">
    <property type="term" value="F:chitin binding"/>
    <property type="evidence" value="ECO:0007669"/>
    <property type="project" value="InterPro"/>
</dbReference>
<dbReference type="InterPro" id="IPR041704">
    <property type="entry name" value="CFLE_GH18"/>
</dbReference>
<evidence type="ECO:0000256" key="1">
    <source>
        <dbReference type="ARBA" id="ARBA00022801"/>
    </source>
</evidence>
<evidence type="ECO:0000256" key="2">
    <source>
        <dbReference type="ARBA" id="ARBA00023295"/>
    </source>
</evidence>
<sequence length="374" mass="42139">MFSGTRPSRHTNRSWHIEGLVYLVILLLCVVLLAVVSVSRTTPTPLSTGHWNLVVASVPFWHLDRGTSALMNHRQAVNQVSPWMYGLSADGRIVPQFPVEQADDVSRYLQTLRASGLPLIPTLANTTNGRWAYEPVARFLHDPQRRQQHITDIVELVLRENYTGIDIDYEDLRASDRDEFTGFITELADALHEHDKLLSVALFAKTSEAGYDQRNVAQDYAAIGRVADQVRLMGYDYHWPTSEPGPVAPIGWIDDVLGYATTRIPAHKVVLGVPLYGYDWVDGYGTPVSWLEASRLAARHQARVRFDEASRSPWFRYTDAQGREHEVWFENAASSRAKFLAARQAGISGVYLWMYGPADTDTWSEVRETLLAGT</sequence>
<feature type="domain" description="GH18" evidence="4">
    <location>
        <begin position="55"/>
        <end position="373"/>
    </location>
</feature>
<keyword evidence="3" id="KW-0812">Transmembrane</keyword>
<organism evidence="5 6">
    <name type="scientific">Haloactinomyces albus</name>
    <dbReference type="NCBI Taxonomy" id="1352928"/>
    <lineage>
        <taxon>Bacteria</taxon>
        <taxon>Bacillati</taxon>
        <taxon>Actinomycetota</taxon>
        <taxon>Actinomycetes</taxon>
        <taxon>Actinopolysporales</taxon>
        <taxon>Actinopolysporaceae</taxon>
        <taxon>Haloactinomyces</taxon>
    </lineage>
</organism>
<gene>
    <name evidence="5" type="ORF">JOF55_000351</name>
</gene>
<dbReference type="GO" id="GO:0005975">
    <property type="term" value="P:carbohydrate metabolic process"/>
    <property type="evidence" value="ECO:0007669"/>
    <property type="project" value="InterPro"/>
</dbReference>
<evidence type="ECO:0000256" key="3">
    <source>
        <dbReference type="SAM" id="Phobius"/>
    </source>
</evidence>
<dbReference type="Gene3D" id="3.10.50.10">
    <property type="match status" value="1"/>
</dbReference>
<reference evidence="5" key="1">
    <citation type="submission" date="2023-07" db="EMBL/GenBank/DDBJ databases">
        <title>Sequencing the genomes of 1000 actinobacteria strains.</title>
        <authorList>
            <person name="Klenk H.-P."/>
        </authorList>
    </citation>
    <scope>NUCLEOTIDE SEQUENCE</scope>
    <source>
        <strain evidence="5">DSM 45977</strain>
    </source>
</reference>